<evidence type="ECO:0000313" key="1">
    <source>
        <dbReference type="EMBL" id="MFD1987403.1"/>
    </source>
</evidence>
<dbReference type="Proteomes" id="UP001597405">
    <property type="component" value="Unassembled WGS sequence"/>
</dbReference>
<protein>
    <submittedName>
        <fullName evidence="1">Uncharacterized protein</fullName>
    </submittedName>
</protein>
<dbReference type="RefSeq" id="WP_127209031.1">
    <property type="nucleotide sequence ID" value="NZ_JBHUGZ010000029.1"/>
</dbReference>
<comment type="caution">
    <text evidence="1">The sequence shown here is derived from an EMBL/GenBank/DDBJ whole genome shotgun (WGS) entry which is preliminary data.</text>
</comment>
<organism evidence="1 2">
    <name type="scientific">Mesorhizobium newzealandense</name>
    <dbReference type="NCBI Taxonomy" id="1300302"/>
    <lineage>
        <taxon>Bacteria</taxon>
        <taxon>Pseudomonadati</taxon>
        <taxon>Pseudomonadota</taxon>
        <taxon>Alphaproteobacteria</taxon>
        <taxon>Hyphomicrobiales</taxon>
        <taxon>Phyllobacteriaceae</taxon>
        <taxon>Mesorhizobium</taxon>
    </lineage>
</organism>
<name>A0ABW4ULI4_9HYPH</name>
<reference evidence="2" key="1">
    <citation type="journal article" date="2019" name="Int. J. Syst. Evol. Microbiol.">
        <title>The Global Catalogue of Microorganisms (GCM) 10K type strain sequencing project: providing services to taxonomists for standard genome sequencing and annotation.</title>
        <authorList>
            <consortium name="The Broad Institute Genomics Platform"/>
            <consortium name="The Broad Institute Genome Sequencing Center for Infectious Disease"/>
            <person name="Wu L."/>
            <person name="Ma J."/>
        </authorList>
    </citation>
    <scope>NUCLEOTIDE SEQUENCE [LARGE SCALE GENOMIC DNA]</scope>
    <source>
        <strain evidence="2">CGMCC 1.16225</strain>
    </source>
</reference>
<gene>
    <name evidence="1" type="ORF">ACFSOZ_33830</name>
</gene>
<dbReference type="EMBL" id="JBHUGZ010000029">
    <property type="protein sequence ID" value="MFD1987403.1"/>
    <property type="molecule type" value="Genomic_DNA"/>
</dbReference>
<sequence>MSDTRSPGMLSQLGLSATDREKVAEVTSDLIAIHVYRELQIRNDLAKVAGCSIIGNCSNGSCDIIGNCSSSSKDML</sequence>
<accession>A0ABW4ULI4</accession>
<evidence type="ECO:0000313" key="2">
    <source>
        <dbReference type="Proteomes" id="UP001597405"/>
    </source>
</evidence>
<keyword evidence="2" id="KW-1185">Reference proteome</keyword>
<proteinExistence type="predicted"/>